<accession>A0AAP4BUP7</accession>
<dbReference type="RefSeq" id="WP_284589705.1">
    <property type="nucleotide sequence ID" value="NZ_JASNVP010000005.1"/>
</dbReference>
<protein>
    <submittedName>
        <fullName evidence="1">Uncharacterized protein</fullName>
    </submittedName>
</protein>
<comment type="caution">
    <text evidence="1">The sequence shown here is derived from an EMBL/GenBank/DDBJ whole genome shotgun (WGS) entry which is preliminary data.</text>
</comment>
<sequence>MKTKVTFTDGTTREITVIHADKVRGEMASHQQGLPSLQDAPITGVSVHVWAACKRLFPDTTSGTFSAWLDTVEDLSLDEESSGNDAVNPQNLAAL</sequence>
<dbReference type="AlphaFoldDB" id="A0AAP4BUP7"/>
<proteinExistence type="predicted"/>
<dbReference type="Proteomes" id="UP001226160">
    <property type="component" value="Unassembled WGS sequence"/>
</dbReference>
<evidence type="ECO:0000313" key="2">
    <source>
        <dbReference type="Proteomes" id="UP001226160"/>
    </source>
</evidence>
<organism evidence="1 2">
    <name type="scientific">Corynebacterium propinquum</name>
    <dbReference type="NCBI Taxonomy" id="43769"/>
    <lineage>
        <taxon>Bacteria</taxon>
        <taxon>Bacillati</taxon>
        <taxon>Actinomycetota</taxon>
        <taxon>Actinomycetes</taxon>
        <taxon>Mycobacteriales</taxon>
        <taxon>Corynebacteriaceae</taxon>
        <taxon>Corynebacterium</taxon>
    </lineage>
</organism>
<dbReference type="EMBL" id="JASNVP010000005">
    <property type="protein sequence ID" value="MDK4326163.1"/>
    <property type="molecule type" value="Genomic_DNA"/>
</dbReference>
<evidence type="ECO:0000313" key="1">
    <source>
        <dbReference type="EMBL" id="MDK4326163.1"/>
    </source>
</evidence>
<reference evidence="1" key="1">
    <citation type="submission" date="2023-05" db="EMBL/GenBank/DDBJ databases">
        <title>Metabolic capabilities are highly conserved among human nasal-associated Corynebacterium species in pangenomic analyses.</title>
        <authorList>
            <person name="Tran T.H."/>
            <person name="Roberts A.Q."/>
            <person name="Escapa I.F."/>
            <person name="Gao W."/>
            <person name="Conlan S."/>
            <person name="Kong H."/>
            <person name="Segre J.A."/>
            <person name="Kelly M.S."/>
            <person name="Lemon K.P."/>
        </authorList>
    </citation>
    <scope>NUCLEOTIDE SEQUENCE</scope>
    <source>
        <strain evidence="1">KPL2654</strain>
    </source>
</reference>
<name>A0AAP4BUP7_9CORY</name>
<gene>
    <name evidence="1" type="ORF">QPX54_06500</name>
</gene>